<protein>
    <submittedName>
        <fullName evidence="1">Sulfur carrier protein ThiS</fullName>
    </submittedName>
</protein>
<dbReference type="Proteomes" id="UP000272528">
    <property type="component" value="Chromosome"/>
</dbReference>
<keyword evidence="2" id="KW-1185">Reference proteome</keyword>
<dbReference type="PANTHER" id="PTHR34472:SF1">
    <property type="entry name" value="SULFUR CARRIER PROTEIN THIS"/>
    <property type="match status" value="1"/>
</dbReference>
<reference evidence="2" key="1">
    <citation type="submission" date="2018-12" db="EMBL/GenBank/DDBJ databases">
        <title>Genome sequence of Peanibacillus sp.</title>
        <authorList>
            <person name="Subramani G."/>
            <person name="Srinivasan S."/>
            <person name="Kim M.K."/>
        </authorList>
    </citation>
    <scope>NUCLEOTIDE SEQUENCE [LARGE SCALE GENOMIC DNA]</scope>
    <source>
        <strain evidence="2">18JY67-1</strain>
    </source>
</reference>
<gene>
    <name evidence="1" type="primary">thiS</name>
    <name evidence="1" type="ORF">EJC50_16730</name>
</gene>
<sequence length="66" mass="6939">MKLIINGAEREVDGVQTIADVVAHFGLAGKPLVVEADGAVLTAEQWETADVHANMQIELVHFVGGG</sequence>
<dbReference type="NCBIfam" id="TIGR01683">
    <property type="entry name" value="thiS"/>
    <property type="match status" value="1"/>
</dbReference>
<dbReference type="CDD" id="cd00565">
    <property type="entry name" value="Ubl_ThiS"/>
    <property type="match status" value="1"/>
</dbReference>
<proteinExistence type="predicted"/>
<evidence type="ECO:0000313" key="2">
    <source>
        <dbReference type="Proteomes" id="UP000272528"/>
    </source>
</evidence>
<organism evidence="1 2">
    <name type="scientific">Paenibacillus albus</name>
    <dbReference type="NCBI Taxonomy" id="2495582"/>
    <lineage>
        <taxon>Bacteria</taxon>
        <taxon>Bacillati</taxon>
        <taxon>Bacillota</taxon>
        <taxon>Bacilli</taxon>
        <taxon>Bacillales</taxon>
        <taxon>Paenibacillaceae</taxon>
        <taxon>Paenibacillus</taxon>
    </lineage>
</organism>
<dbReference type="EMBL" id="CP034437">
    <property type="protein sequence ID" value="AZN41132.1"/>
    <property type="molecule type" value="Genomic_DNA"/>
</dbReference>
<dbReference type="KEGG" id="palb:EJC50_16730"/>
<evidence type="ECO:0000313" key="1">
    <source>
        <dbReference type="EMBL" id="AZN41132.1"/>
    </source>
</evidence>
<dbReference type="InterPro" id="IPR003749">
    <property type="entry name" value="ThiS/MoaD-like"/>
</dbReference>
<dbReference type="RefSeq" id="WP_126016839.1">
    <property type="nucleotide sequence ID" value="NZ_CP034437.1"/>
</dbReference>
<dbReference type="InterPro" id="IPR016155">
    <property type="entry name" value="Mopterin_synth/thiamin_S_b"/>
</dbReference>
<accession>A0A3S9A5Y3</accession>
<dbReference type="OrthoDB" id="9798559at2"/>
<dbReference type="Gene3D" id="3.10.20.30">
    <property type="match status" value="1"/>
</dbReference>
<dbReference type="SUPFAM" id="SSF54285">
    <property type="entry name" value="MoaD/ThiS"/>
    <property type="match status" value="1"/>
</dbReference>
<dbReference type="PANTHER" id="PTHR34472">
    <property type="entry name" value="SULFUR CARRIER PROTEIN THIS"/>
    <property type="match status" value="1"/>
</dbReference>
<dbReference type="AlphaFoldDB" id="A0A3S9A5Y3"/>
<name>A0A3S9A5Y3_9BACL</name>
<dbReference type="InterPro" id="IPR012675">
    <property type="entry name" value="Beta-grasp_dom_sf"/>
</dbReference>
<dbReference type="InterPro" id="IPR010035">
    <property type="entry name" value="Thi_S"/>
</dbReference>
<dbReference type="Pfam" id="PF02597">
    <property type="entry name" value="ThiS"/>
    <property type="match status" value="1"/>
</dbReference>